<dbReference type="EMBL" id="AAFI02000019">
    <property type="protein sequence ID" value="EAL69065.1"/>
    <property type="molecule type" value="Genomic_DNA"/>
</dbReference>
<dbReference type="PaxDb" id="44689-DDB0217923"/>
<dbReference type="Gene3D" id="2.10.25.10">
    <property type="entry name" value="Laminin"/>
    <property type="match status" value="2"/>
</dbReference>
<proteinExistence type="predicted"/>
<dbReference type="Pfam" id="PF24141">
    <property type="entry name" value="LRR_ComC"/>
    <property type="match status" value="1"/>
</dbReference>
<dbReference type="PROSITE" id="PS00022">
    <property type="entry name" value="EGF_1"/>
    <property type="match status" value="3"/>
</dbReference>
<feature type="signal peptide" evidence="5">
    <location>
        <begin position="1"/>
        <end position="20"/>
    </location>
</feature>
<keyword evidence="1 2" id="KW-1015">Disulfide bond</keyword>
<dbReference type="InParanoid" id="Q550E1"/>
<dbReference type="Pfam" id="PF22933">
    <property type="entry name" value="ComC_SSD"/>
    <property type="match status" value="1"/>
</dbReference>
<name>Q550E1_DICDI</name>
<evidence type="ECO:0000256" key="3">
    <source>
        <dbReference type="SAM" id="MobiDB-lite"/>
    </source>
</evidence>
<feature type="disulfide bond" evidence="2">
    <location>
        <begin position="1053"/>
        <end position="1063"/>
    </location>
</feature>
<sequence length="1387" mass="149049">MVLIKSQLFFIFLIIVGCYSQVPPLVPDEYTCWMVFNTWCVQIAKYININGVVGGITQPLPSIRSLTIHSNDLNGTTLRLEHINSGIYNLDISPANVYVYLNSDGANPSGTSVLGNFYANVHNIVSFSMYKLNNINLQFSLIFDFSTINFMKTISSNQLSIYRALGQINQYLFDNSKVSKFYLSATLDAPTEYYDMSSFVNHTYTAITLFPGNLYHLNGALPIIPPESCDFNFLSGNLTVFPNNLNMGPYSTVSFFNSIKNTQFPTKFLGSGGSYYFTNSPNLFVGTVDNSWCTTELSVPTGNLTGLIPSCFACYFNVTTINSYSKLTQKSMLTRFSGNKFSNFNTKTPCTTFRPKVELINDGIFNKVMVTGNDIGFDVTLWKINLTISLDPTTYVINQNGKNYTATMVGANNNLKNVEYFPVLFTTPNNVTYTFPTNYNIPPIIKSVLIKSTGNEIQVSGTHFSSYLGFTNQQVQIQNVGNCSTITSSDFFGAQCTMESGKQLPISNSTIPLQIISIEKDSFNVKAYIKIESNFDNNQVCPNDCSTSVGVNSICDLSSGACKCLPGFVGSDCLGIECSVPDCSGNGHCDYTIGECICNSSYQGSDCLLPLIPCPIYGSLPCNGGSNTCNNQTGICTCDSSHQGNDCSLPLIECPIVSGLPCNGGLNTCNNKTGTCGCDSSHQGNDCSLPLIECPIVSGLPCNGGLNTCNNQTGTCGCDSSHQGSDCSLPLIECPIVSGLPCNGGLNTCNNQTGTCNCSSSFQGSNCSLPLVPCPIFSSLPCNGGLNTCNNQTGTCDCGPSNQGSDCSLPVIDCPTSNGLPCNGGLNTCNNQTGTCNCDSSHQGSDCSLPVIDCPESNGLPCNGGLNTCNNETGICNCDSSHQGNDCSVPFVECPMTTGVACNGGLNTCNNQTGTCDCGPSNQGSDCSLPYIDCDPVDCNSNGVCDTIKGECNCKENSWSGPTCLIPYHYITSTIPSTTNGGVASFIGFFGDTHNNLSITIGNLPCPLLYNSTTVLNCTAPPGFGVKLVVVAQNNITYSYNKYQYLNINNQTCPNKCSNQGTCNTLNGQCKCNNGFNGADCSGIINPGGGNNGGSNSDSDGGNNGNPPTDTGVDPGTGNTTISNQEVQFQIFFKSLYEIDFNGNIVATYSLQNSWTTNSTDTENEIIYTLSQTIQSNCSIISKIEEITNRNGKEYTFADETFNLQYGSIKFSIGIHNYSYKNNLNTLKLELVSSVDQINSDDNECNEMDTSINTINNKDGESTFNYIKISKNNKILEGRFINKLVSDGRPTYLITSMKNESKDSISISLDLPHCIESCIIDPDFSVLISPEFKNECGNSKDGRKSYVIPVAVVASVVGVSAIGAIGFLIYRKKGESVLLNKLKKINK</sequence>
<dbReference type="eggNOG" id="KOG1225">
    <property type="taxonomic scope" value="Eukaryota"/>
</dbReference>
<keyword evidence="5" id="KW-0732">Signal</keyword>
<dbReference type="Pfam" id="PF24142">
    <property type="entry name" value="Beta-sand_ComC_1st"/>
    <property type="match status" value="1"/>
</dbReference>
<dbReference type="InterPro" id="IPR057013">
    <property type="entry name" value="LRR_ComC"/>
</dbReference>
<evidence type="ECO:0000256" key="1">
    <source>
        <dbReference type="ARBA" id="ARBA00023157"/>
    </source>
</evidence>
<dbReference type="Proteomes" id="UP000002195">
    <property type="component" value="Unassembled WGS sequence"/>
</dbReference>
<dbReference type="Pfam" id="PF00053">
    <property type="entry name" value="EGF_laminin"/>
    <property type="match status" value="1"/>
</dbReference>
<keyword evidence="4" id="KW-0472">Membrane</keyword>
<dbReference type="RefSeq" id="XP_642991.1">
    <property type="nucleotide sequence ID" value="XM_637899.1"/>
</dbReference>
<dbReference type="SUPFAM" id="SSF81296">
    <property type="entry name" value="E set domains"/>
    <property type="match status" value="1"/>
</dbReference>
<dbReference type="InterPro" id="IPR054484">
    <property type="entry name" value="ComC_SSD"/>
</dbReference>
<dbReference type="PROSITE" id="PS01186">
    <property type="entry name" value="EGF_2"/>
    <property type="match status" value="1"/>
</dbReference>
<keyword evidence="4" id="KW-1133">Transmembrane helix</keyword>
<feature type="domain" description="EGF-like" evidence="6">
    <location>
        <begin position="574"/>
        <end position="608"/>
    </location>
</feature>
<organism evidence="7 8">
    <name type="scientific">Dictyostelium discoideum</name>
    <name type="common">Social amoeba</name>
    <dbReference type="NCBI Taxonomy" id="44689"/>
    <lineage>
        <taxon>Eukaryota</taxon>
        <taxon>Amoebozoa</taxon>
        <taxon>Evosea</taxon>
        <taxon>Eumycetozoa</taxon>
        <taxon>Dictyostelia</taxon>
        <taxon>Dictyosteliales</taxon>
        <taxon>Dictyosteliaceae</taxon>
        <taxon>Dictyostelium</taxon>
    </lineage>
</organism>
<comment type="caution">
    <text evidence="7">The sequence shown here is derived from an EMBL/GenBank/DDBJ whole genome shotgun (WGS) entry which is preliminary data.</text>
</comment>
<dbReference type="PROSITE" id="PS50026">
    <property type="entry name" value="EGF_3"/>
    <property type="match status" value="2"/>
</dbReference>
<keyword evidence="2" id="KW-0245">EGF-like domain</keyword>
<dbReference type="InterPro" id="IPR057014">
    <property type="entry name" value="B-sand_ComC_1st"/>
</dbReference>
<evidence type="ECO:0000313" key="7">
    <source>
        <dbReference type="EMBL" id="EAL69065.1"/>
    </source>
</evidence>
<feature type="region of interest" description="Disordered" evidence="3">
    <location>
        <begin position="1092"/>
        <end position="1120"/>
    </location>
</feature>
<dbReference type="InterPro" id="IPR014756">
    <property type="entry name" value="Ig_E-set"/>
</dbReference>
<dbReference type="SMART" id="SM00181">
    <property type="entry name" value="EGF"/>
    <property type="match status" value="10"/>
</dbReference>
<dbReference type="KEGG" id="ddi:DDB_G0277127"/>
<feature type="domain" description="EGF-like" evidence="6">
    <location>
        <begin position="1049"/>
        <end position="1082"/>
    </location>
</feature>
<dbReference type="InterPro" id="IPR053331">
    <property type="entry name" value="EGF-like_comC"/>
</dbReference>
<keyword evidence="8" id="KW-1185">Reference proteome</keyword>
<dbReference type="PANTHER" id="PTHR24032:SF18">
    <property type="entry name" value="EGF-LIKE DOMAIN-CONTAINING PROTEIN"/>
    <property type="match status" value="1"/>
</dbReference>
<dbReference type="PROSITE" id="PS51257">
    <property type="entry name" value="PROKAR_LIPOPROTEIN"/>
    <property type="match status" value="1"/>
</dbReference>
<dbReference type="HOGENOM" id="CLU_003793_0_0_1"/>
<dbReference type="PRINTS" id="PR00011">
    <property type="entry name" value="EGFLAMININ"/>
</dbReference>
<keyword evidence="4" id="KW-0812">Transmembrane</keyword>
<feature type="transmembrane region" description="Helical" evidence="4">
    <location>
        <begin position="1346"/>
        <end position="1370"/>
    </location>
</feature>
<feature type="chain" id="PRO_5004250432" description="EGF-like domain-containing protein" evidence="5">
    <location>
        <begin position="21"/>
        <end position="1387"/>
    </location>
</feature>
<dbReference type="InterPro" id="IPR000742">
    <property type="entry name" value="EGF"/>
</dbReference>
<feature type="disulfide bond" evidence="2">
    <location>
        <begin position="598"/>
        <end position="607"/>
    </location>
</feature>
<evidence type="ECO:0000256" key="5">
    <source>
        <dbReference type="SAM" id="SignalP"/>
    </source>
</evidence>
<dbReference type="Pfam" id="PF24143">
    <property type="entry name" value="Beta-sand_ComC_2nd"/>
    <property type="match status" value="1"/>
</dbReference>
<feature type="disulfide bond" evidence="2">
    <location>
        <begin position="1072"/>
        <end position="1081"/>
    </location>
</feature>
<gene>
    <name evidence="7" type="ORF">DDB_G0277127</name>
</gene>
<evidence type="ECO:0000256" key="4">
    <source>
        <dbReference type="SAM" id="Phobius"/>
    </source>
</evidence>
<dbReference type="PANTHER" id="PTHR24032">
    <property type="entry name" value="EGF-LIKE DOMAIN-CONTAINING PROTEIN-RELATED-RELATED"/>
    <property type="match status" value="1"/>
</dbReference>
<evidence type="ECO:0000313" key="8">
    <source>
        <dbReference type="Proteomes" id="UP000002195"/>
    </source>
</evidence>
<feature type="compositionally biased region" description="Low complexity" evidence="3">
    <location>
        <begin position="1094"/>
        <end position="1112"/>
    </location>
</feature>
<dbReference type="VEuPathDB" id="AmoebaDB:DDB_G0277127"/>
<dbReference type="InterPro" id="IPR013111">
    <property type="entry name" value="EGF_extracell"/>
</dbReference>
<evidence type="ECO:0000259" key="6">
    <source>
        <dbReference type="PROSITE" id="PS50026"/>
    </source>
</evidence>
<dbReference type="Pfam" id="PF07974">
    <property type="entry name" value="EGF_2"/>
    <property type="match status" value="1"/>
</dbReference>
<reference evidence="7 8" key="1">
    <citation type="journal article" date="2005" name="Nature">
        <title>The genome of the social amoeba Dictyostelium discoideum.</title>
        <authorList>
            <consortium name="The Dictyostelium discoideum Sequencing Consortium"/>
            <person name="Eichinger L."/>
            <person name="Pachebat J.A."/>
            <person name="Glockner G."/>
            <person name="Rajandream M.A."/>
            <person name="Sucgang R."/>
            <person name="Berriman M."/>
            <person name="Song J."/>
            <person name="Olsen R."/>
            <person name="Szafranski K."/>
            <person name="Xu Q."/>
            <person name="Tunggal B."/>
            <person name="Kummerfeld S."/>
            <person name="Madera M."/>
            <person name="Konfortov B.A."/>
            <person name="Rivero F."/>
            <person name="Bankier A.T."/>
            <person name="Lehmann R."/>
            <person name="Hamlin N."/>
            <person name="Davies R."/>
            <person name="Gaudet P."/>
            <person name="Fey P."/>
            <person name="Pilcher K."/>
            <person name="Chen G."/>
            <person name="Saunders D."/>
            <person name="Sodergren E."/>
            <person name="Davis P."/>
            <person name="Kerhornou A."/>
            <person name="Nie X."/>
            <person name="Hall N."/>
            <person name="Anjard C."/>
            <person name="Hemphill L."/>
            <person name="Bason N."/>
            <person name="Farbrother P."/>
            <person name="Desany B."/>
            <person name="Just E."/>
            <person name="Morio T."/>
            <person name="Rost R."/>
            <person name="Churcher C."/>
            <person name="Cooper J."/>
            <person name="Haydock S."/>
            <person name="van Driessche N."/>
            <person name="Cronin A."/>
            <person name="Goodhead I."/>
            <person name="Muzny D."/>
            <person name="Mourier T."/>
            <person name="Pain A."/>
            <person name="Lu M."/>
            <person name="Harper D."/>
            <person name="Lindsay R."/>
            <person name="Hauser H."/>
            <person name="James K."/>
            <person name="Quiles M."/>
            <person name="Madan Babu M."/>
            <person name="Saito T."/>
            <person name="Buchrieser C."/>
            <person name="Wardroper A."/>
            <person name="Felder M."/>
            <person name="Thangavelu M."/>
            <person name="Johnson D."/>
            <person name="Knights A."/>
            <person name="Loulseged H."/>
            <person name="Mungall K."/>
            <person name="Oliver K."/>
            <person name="Price C."/>
            <person name="Quail M.A."/>
            <person name="Urushihara H."/>
            <person name="Hernandez J."/>
            <person name="Rabbinowitsch E."/>
            <person name="Steffen D."/>
            <person name="Sanders M."/>
            <person name="Ma J."/>
            <person name="Kohara Y."/>
            <person name="Sharp S."/>
            <person name="Simmonds M."/>
            <person name="Spiegler S."/>
            <person name="Tivey A."/>
            <person name="Sugano S."/>
            <person name="White B."/>
            <person name="Walker D."/>
            <person name="Woodward J."/>
            <person name="Winckler T."/>
            <person name="Tanaka Y."/>
            <person name="Shaulsky G."/>
            <person name="Schleicher M."/>
            <person name="Weinstock G."/>
            <person name="Rosenthal A."/>
            <person name="Cox E.C."/>
            <person name="Chisholm R.L."/>
            <person name="Gibbs R."/>
            <person name="Loomis W.F."/>
            <person name="Platzer M."/>
            <person name="Kay R.R."/>
            <person name="Williams J."/>
            <person name="Dear P.H."/>
            <person name="Noegel A.A."/>
            <person name="Barrell B."/>
            <person name="Kuspa A."/>
        </authorList>
    </citation>
    <scope>NUCLEOTIDE SEQUENCE [LARGE SCALE GENOMIC DNA]</scope>
    <source>
        <strain evidence="7 8">AX4</strain>
    </source>
</reference>
<protein>
    <recommendedName>
        <fullName evidence="6">EGF-like domain-containing protein</fullName>
    </recommendedName>
</protein>
<accession>Q550E1</accession>
<dbReference type="AlphaFoldDB" id="Q550E1"/>
<comment type="caution">
    <text evidence="2">Lacks conserved residue(s) required for the propagation of feature annotation.</text>
</comment>
<evidence type="ECO:0000256" key="2">
    <source>
        <dbReference type="PROSITE-ProRule" id="PRU00076"/>
    </source>
</evidence>
<dbReference type="InterPro" id="IPR057015">
    <property type="entry name" value="B-sand_ComC_2nd"/>
</dbReference>
<dbReference type="GeneID" id="8620864"/>
<dbReference type="PhylomeDB" id="Q550E1"/>
<dbReference type="InterPro" id="IPR002049">
    <property type="entry name" value="LE_dom"/>
</dbReference>